<keyword evidence="5" id="KW-1185">Reference proteome</keyword>
<proteinExistence type="predicted"/>
<comment type="caution">
    <text evidence="4">The sequence shown here is derived from an EMBL/GenBank/DDBJ whole genome shotgun (WGS) entry which is preliminary data.</text>
</comment>
<feature type="compositionally biased region" description="Basic and acidic residues" evidence="1">
    <location>
        <begin position="43"/>
        <end position="53"/>
    </location>
</feature>
<feature type="region of interest" description="Disordered" evidence="1">
    <location>
        <begin position="43"/>
        <end position="73"/>
    </location>
</feature>
<name>A0ABY3M7B8_9FLAO</name>
<protein>
    <submittedName>
        <fullName evidence="4">DUF4412 domain-containing protein</fullName>
    </submittedName>
</protein>
<dbReference type="Pfam" id="PF14371">
    <property type="entry name" value="DUF4412"/>
    <property type="match status" value="1"/>
</dbReference>
<feature type="signal peptide" evidence="2">
    <location>
        <begin position="1"/>
        <end position="21"/>
    </location>
</feature>
<feature type="compositionally biased region" description="Polar residues" evidence="1">
    <location>
        <begin position="54"/>
        <end position="72"/>
    </location>
</feature>
<reference evidence="4 5" key="1">
    <citation type="submission" date="2019-08" db="EMBL/GenBank/DDBJ databases">
        <title>Genomes of Antarctic Bizionia species.</title>
        <authorList>
            <person name="Bowman J.P."/>
        </authorList>
    </citation>
    <scope>NUCLEOTIDE SEQUENCE [LARGE SCALE GENOMIC DNA]</scope>
    <source>
        <strain evidence="4 5">IC164</strain>
    </source>
</reference>
<feature type="chain" id="PRO_5045896293" evidence="2">
    <location>
        <begin position="22"/>
        <end position="278"/>
    </location>
</feature>
<organism evidence="4 5">
    <name type="scientific">Bizionia gelidisalsuginis</name>
    <dbReference type="NCBI Taxonomy" id="291188"/>
    <lineage>
        <taxon>Bacteria</taxon>
        <taxon>Pseudomonadati</taxon>
        <taxon>Bacteroidota</taxon>
        <taxon>Flavobacteriia</taxon>
        <taxon>Flavobacteriales</taxon>
        <taxon>Flavobacteriaceae</taxon>
        <taxon>Bizionia</taxon>
    </lineage>
</organism>
<evidence type="ECO:0000313" key="4">
    <source>
        <dbReference type="EMBL" id="TYC08789.1"/>
    </source>
</evidence>
<dbReference type="InterPro" id="IPR025524">
    <property type="entry name" value="DUF4412"/>
</dbReference>
<sequence>MKLFKLLPLIILMCVSTSINAQIFKKLGKKLGKVVERTIEGKAEEKTARETSKAFDSTFNNPSKTSKTSSPFNIMGKAEAPAGSYAFTHKYVMRFNDGKKTFDITYFLSESGNYMGSKYNYEEKGMEDMIMVIDATRNTLFTFMTVDGKKTVISMGFDINDAPEQVETEQDISFKKTGRTKTILKFLCEEYTVKSQDSQGSIWITKETEVRFLNLKQQMKGTKKFNQKWLSLGDGLVMEMDMVDTSRRKPKPMKMVCTALETINYTLDTSEYGSLYKN</sequence>
<keyword evidence="2" id="KW-0732">Signal</keyword>
<evidence type="ECO:0000256" key="1">
    <source>
        <dbReference type="SAM" id="MobiDB-lite"/>
    </source>
</evidence>
<evidence type="ECO:0000259" key="3">
    <source>
        <dbReference type="Pfam" id="PF14371"/>
    </source>
</evidence>
<dbReference type="Proteomes" id="UP000323621">
    <property type="component" value="Unassembled WGS sequence"/>
</dbReference>
<gene>
    <name evidence="4" type="ORF">ES677_14020</name>
</gene>
<dbReference type="EMBL" id="VSKN01000030">
    <property type="protein sequence ID" value="TYC08789.1"/>
    <property type="molecule type" value="Genomic_DNA"/>
</dbReference>
<evidence type="ECO:0000313" key="5">
    <source>
        <dbReference type="Proteomes" id="UP000323621"/>
    </source>
</evidence>
<dbReference type="RefSeq" id="WP_148381566.1">
    <property type="nucleotide sequence ID" value="NZ_VSKN01000030.1"/>
</dbReference>
<feature type="domain" description="DUF4412" evidence="3">
    <location>
        <begin position="96"/>
        <end position="209"/>
    </location>
</feature>
<evidence type="ECO:0000256" key="2">
    <source>
        <dbReference type="SAM" id="SignalP"/>
    </source>
</evidence>
<accession>A0ABY3M7B8</accession>